<sequence>MQQLVSTVNELRDEVVQLRSSGATNNSNAHITVPDFHNTNPHEQPTIISKPVTNNICLPALREIKTLERIWSLYTLGTCDLPAIHSMELNHTV</sequence>
<dbReference type="EMBL" id="ML008501">
    <property type="protein sequence ID" value="RKP15604.1"/>
    <property type="molecule type" value="Genomic_DNA"/>
</dbReference>
<reference evidence="2" key="1">
    <citation type="journal article" date="2018" name="Nat. Microbiol.">
        <title>Leveraging single-cell genomics to expand the fungal tree of life.</title>
        <authorList>
            <person name="Ahrendt S.R."/>
            <person name="Quandt C.A."/>
            <person name="Ciobanu D."/>
            <person name="Clum A."/>
            <person name="Salamov A."/>
            <person name="Andreopoulos B."/>
            <person name="Cheng J.F."/>
            <person name="Woyke T."/>
            <person name="Pelin A."/>
            <person name="Henrissat B."/>
            <person name="Reynolds N.K."/>
            <person name="Benny G.L."/>
            <person name="Smith M.E."/>
            <person name="James T.Y."/>
            <person name="Grigoriev I.V."/>
        </authorList>
    </citation>
    <scope>NUCLEOTIDE SEQUENCE [LARGE SCALE GENOMIC DNA]</scope>
    <source>
        <strain evidence="2">CSF55</strain>
    </source>
</reference>
<accession>A0A4P9Y9R2</accession>
<proteinExistence type="predicted"/>
<organism evidence="1 2">
    <name type="scientific">Rozella allomycis (strain CSF55)</name>
    <dbReference type="NCBI Taxonomy" id="988480"/>
    <lineage>
        <taxon>Eukaryota</taxon>
        <taxon>Fungi</taxon>
        <taxon>Fungi incertae sedis</taxon>
        <taxon>Cryptomycota</taxon>
        <taxon>Cryptomycota incertae sedis</taxon>
        <taxon>Rozella</taxon>
    </lineage>
</organism>
<gene>
    <name evidence="1" type="ORF">ROZALSC1DRAFT_32048</name>
</gene>
<dbReference type="Proteomes" id="UP000281549">
    <property type="component" value="Unassembled WGS sequence"/>
</dbReference>
<dbReference type="AlphaFoldDB" id="A0A4P9Y9R2"/>
<evidence type="ECO:0000313" key="2">
    <source>
        <dbReference type="Proteomes" id="UP000281549"/>
    </source>
</evidence>
<protein>
    <submittedName>
        <fullName evidence="1">Uncharacterized protein</fullName>
    </submittedName>
</protein>
<evidence type="ECO:0000313" key="1">
    <source>
        <dbReference type="EMBL" id="RKP15604.1"/>
    </source>
</evidence>
<feature type="non-terminal residue" evidence="1">
    <location>
        <position position="93"/>
    </location>
</feature>
<name>A0A4P9Y9R2_ROZAC</name>